<gene>
    <name evidence="3" type="ORF">ATE80_23485</name>
</gene>
<evidence type="ECO:0000313" key="4">
    <source>
        <dbReference type="Proteomes" id="UP000054011"/>
    </source>
</evidence>
<protein>
    <submittedName>
        <fullName evidence="3">Uncharacterized protein</fullName>
    </submittedName>
</protein>
<accession>A0A100Y2D9</accession>
<dbReference type="RefSeq" id="WP_058944257.1">
    <property type="nucleotide sequence ID" value="NZ_LNSV01000076.1"/>
</dbReference>
<evidence type="ECO:0000256" key="1">
    <source>
        <dbReference type="SAM" id="MobiDB-lite"/>
    </source>
</evidence>
<keyword evidence="2" id="KW-0812">Transmembrane</keyword>
<feature type="transmembrane region" description="Helical" evidence="2">
    <location>
        <begin position="49"/>
        <end position="72"/>
    </location>
</feature>
<evidence type="ECO:0000256" key="2">
    <source>
        <dbReference type="SAM" id="Phobius"/>
    </source>
</evidence>
<proteinExistence type="predicted"/>
<organism evidence="3 4">
    <name type="scientific">Streptomyces kanasensis</name>
    <dbReference type="NCBI Taxonomy" id="936756"/>
    <lineage>
        <taxon>Bacteria</taxon>
        <taxon>Bacillati</taxon>
        <taxon>Actinomycetota</taxon>
        <taxon>Actinomycetes</taxon>
        <taxon>Kitasatosporales</taxon>
        <taxon>Streptomycetaceae</taxon>
        <taxon>Streptomyces</taxon>
    </lineage>
</organism>
<dbReference type="OrthoDB" id="4335667at2"/>
<sequence length="240" mass="24526">MTPEPPADAEAAARRLRVVFTETAHDITPAPVPLAAIERAGRARLRRRSAALATGCALAVTAVALTLTQVLAPARSPSPAAPATPVPGPTVPPSPSRPASPPAVPPRVVAAGERVDAGRGWKVWLTAEGKHWSGPDGFENFRSVTDGNIDLGEPGLSHQSEGDQKGTFHSGVYHGTKGAARVELTGPDGTRTSATLLELPGSPGWGVWYATTPPAPDGDAGGDRLALYDAAGTLLAALPG</sequence>
<reference evidence="3 4" key="1">
    <citation type="submission" date="2015-11" db="EMBL/GenBank/DDBJ databases">
        <title>Genome-wide analysis reveals the secondary metabolome in Streptomyces kanasensis ZX01.</title>
        <authorList>
            <person name="Zhang G."/>
            <person name="Han L."/>
            <person name="Feng J."/>
            <person name="Zhang X."/>
        </authorList>
    </citation>
    <scope>NUCLEOTIDE SEQUENCE [LARGE SCALE GENOMIC DNA]</scope>
    <source>
        <strain evidence="3 4">ZX01</strain>
    </source>
</reference>
<feature type="compositionally biased region" description="Pro residues" evidence="1">
    <location>
        <begin position="79"/>
        <end position="105"/>
    </location>
</feature>
<evidence type="ECO:0000313" key="3">
    <source>
        <dbReference type="EMBL" id="KUH36436.1"/>
    </source>
</evidence>
<comment type="caution">
    <text evidence="3">The sequence shown here is derived from an EMBL/GenBank/DDBJ whole genome shotgun (WGS) entry which is preliminary data.</text>
</comment>
<keyword evidence="4" id="KW-1185">Reference proteome</keyword>
<dbReference type="EMBL" id="LNSV01000076">
    <property type="protein sequence ID" value="KUH36436.1"/>
    <property type="molecule type" value="Genomic_DNA"/>
</dbReference>
<dbReference type="AlphaFoldDB" id="A0A100Y2D9"/>
<feature type="region of interest" description="Disordered" evidence="1">
    <location>
        <begin position="75"/>
        <end position="106"/>
    </location>
</feature>
<dbReference type="Proteomes" id="UP000054011">
    <property type="component" value="Unassembled WGS sequence"/>
</dbReference>
<dbReference type="STRING" id="936756.ATE80_23485"/>
<name>A0A100Y2D9_9ACTN</name>
<keyword evidence="2" id="KW-1133">Transmembrane helix</keyword>
<keyword evidence="2" id="KW-0472">Membrane</keyword>